<evidence type="ECO:0000313" key="17">
    <source>
        <dbReference type="EMBL" id="PZZ71176.1"/>
    </source>
</evidence>
<feature type="transmembrane region" description="Helical" evidence="13">
    <location>
        <begin position="188"/>
        <end position="210"/>
    </location>
</feature>
<reference evidence="17 19" key="1">
    <citation type="submission" date="2018-05" db="EMBL/GenBank/DDBJ databases">
        <title>Genomic sequencing of EHEC O26 New European Clone.</title>
        <authorList>
            <person name="Karnisova L."/>
            <person name="Nunvar J."/>
            <person name="Marejkova M."/>
            <person name="Mellmann A."/>
            <person name="Drevinek P."/>
            <person name="Blahova K."/>
            <person name="Bielaszewska M."/>
        </authorList>
    </citation>
    <scope>NUCLEOTIDE SEQUENCE [LARGE SCALE GENOMIC DNA]</scope>
    <source>
        <strain evidence="17 19">14-391</strain>
    </source>
</reference>
<evidence type="ECO:0000256" key="13">
    <source>
        <dbReference type="SAM" id="Phobius"/>
    </source>
</evidence>
<evidence type="ECO:0000256" key="9">
    <source>
        <dbReference type="ARBA" id="ARBA00023224"/>
    </source>
</evidence>
<dbReference type="PRINTS" id="PR00260">
    <property type="entry name" value="CHEMTRNSDUCR"/>
</dbReference>
<feature type="domain" description="HAMP" evidence="15">
    <location>
        <begin position="213"/>
        <end position="265"/>
    </location>
</feature>
<dbReference type="PANTHER" id="PTHR43531">
    <property type="entry name" value="PROTEIN ICFG"/>
    <property type="match status" value="1"/>
</dbReference>
<dbReference type="SMART" id="SM00304">
    <property type="entry name" value="HAMP"/>
    <property type="match status" value="1"/>
</dbReference>
<dbReference type="RefSeq" id="WP_000483235.1">
    <property type="nucleotide sequence ID" value="NZ_AP018796.1"/>
</dbReference>
<evidence type="ECO:0000256" key="6">
    <source>
        <dbReference type="ARBA" id="ARBA00022692"/>
    </source>
</evidence>
<dbReference type="PROSITE" id="PS50111">
    <property type="entry name" value="CHEMOTAXIS_TRANSDUC_2"/>
    <property type="match status" value="1"/>
</dbReference>
<dbReference type="Gene3D" id="1.10.287.950">
    <property type="entry name" value="Methyl-accepting chemotaxis protein"/>
    <property type="match status" value="1"/>
</dbReference>
<dbReference type="PROSITE" id="PS00538">
    <property type="entry name" value="CHEMOTAXIS_TRANSDUC_1"/>
    <property type="match status" value="1"/>
</dbReference>
<evidence type="ECO:0000313" key="20">
    <source>
        <dbReference type="Proteomes" id="UP000281900"/>
    </source>
</evidence>
<dbReference type="SMART" id="SM00319">
    <property type="entry name" value="TarH"/>
    <property type="match status" value="1"/>
</dbReference>
<evidence type="ECO:0000256" key="5">
    <source>
        <dbReference type="ARBA" id="ARBA00022519"/>
    </source>
</evidence>
<evidence type="ECO:0000259" key="14">
    <source>
        <dbReference type="PROSITE" id="PS50111"/>
    </source>
</evidence>
<dbReference type="SUPFAM" id="SSF58104">
    <property type="entry name" value="Methyl-accepting chemotaxis protein (MCP) signaling domain"/>
    <property type="match status" value="1"/>
</dbReference>
<dbReference type="Proteomes" id="UP000248865">
    <property type="component" value="Unassembled WGS sequence"/>
</dbReference>
<dbReference type="OMA" id="QATWLEN"/>
<evidence type="ECO:0000256" key="8">
    <source>
        <dbReference type="ARBA" id="ARBA00023136"/>
    </source>
</evidence>
<keyword evidence="2" id="KW-1003">Cell membrane</keyword>
<dbReference type="GO" id="GO:0004888">
    <property type="term" value="F:transmembrane signaling receptor activity"/>
    <property type="evidence" value="ECO:0007669"/>
    <property type="project" value="InterPro"/>
</dbReference>
<evidence type="ECO:0000256" key="3">
    <source>
        <dbReference type="ARBA" id="ARBA00022481"/>
    </source>
</evidence>
<evidence type="ECO:0000259" key="15">
    <source>
        <dbReference type="PROSITE" id="PS50885"/>
    </source>
</evidence>
<dbReference type="CDD" id="cd06225">
    <property type="entry name" value="HAMP"/>
    <property type="match status" value="1"/>
</dbReference>
<protein>
    <submittedName>
        <fullName evidence="17">Methyl-accepting chemotaxis protein IV</fullName>
    </submittedName>
</protein>
<evidence type="ECO:0000256" key="12">
    <source>
        <dbReference type="SAM" id="Coils"/>
    </source>
</evidence>
<dbReference type="PANTHER" id="PTHR43531:SF14">
    <property type="entry name" value="METHYL-ACCEPTING CHEMOTAXIS PROTEIN I-RELATED"/>
    <property type="match status" value="1"/>
</dbReference>
<dbReference type="InterPro" id="IPR003660">
    <property type="entry name" value="HAMP_dom"/>
</dbReference>
<dbReference type="CDD" id="cd11386">
    <property type="entry name" value="MCP_signal"/>
    <property type="match status" value="1"/>
</dbReference>
<dbReference type="InterPro" id="IPR004091">
    <property type="entry name" value="Chemotax_Me-accpt_rcpt_Me-site"/>
</dbReference>
<dbReference type="Gene3D" id="1.20.120.30">
    <property type="entry name" value="Aspartate receptor, ligand-binding domain"/>
    <property type="match status" value="1"/>
</dbReference>
<dbReference type="EMBL" id="AP018802">
    <property type="protein sequence ID" value="BBF53810.1"/>
    <property type="molecule type" value="Genomic_DNA"/>
</dbReference>
<evidence type="ECO:0000256" key="4">
    <source>
        <dbReference type="ARBA" id="ARBA00022500"/>
    </source>
</evidence>
<organism evidence="17 19">
    <name type="scientific">Escherichia coli</name>
    <dbReference type="NCBI Taxonomy" id="562"/>
    <lineage>
        <taxon>Bacteria</taxon>
        <taxon>Pseudomonadati</taxon>
        <taxon>Pseudomonadota</taxon>
        <taxon>Gammaproteobacteria</taxon>
        <taxon>Enterobacterales</taxon>
        <taxon>Enterobacteriaceae</taxon>
        <taxon>Escherichia</taxon>
    </lineage>
</organism>
<keyword evidence="8 13" id="KW-0472">Membrane</keyword>
<dbReference type="PROSITE" id="PS50885">
    <property type="entry name" value="HAMP"/>
    <property type="match status" value="1"/>
</dbReference>
<dbReference type="Pfam" id="PF00672">
    <property type="entry name" value="HAMP"/>
    <property type="match status" value="1"/>
</dbReference>
<reference evidence="16 20" key="2">
    <citation type="submission" date="2018-07" db="EMBL/GenBank/DDBJ databases">
        <title>Genomic analysis of colistin resistant EHEC isolated from cattle in Japan.</title>
        <authorList>
            <person name="Kusumoto M."/>
            <person name="Misumi W."/>
            <person name="Ogura Y."/>
            <person name="Hayashi T."/>
            <person name="Akiba M."/>
        </authorList>
    </citation>
    <scope>NUCLEOTIDE SEQUENCE [LARGE SCALE GENOMIC DNA]</scope>
    <source>
        <strain evidence="16 20">E2863</strain>
    </source>
</reference>
<dbReference type="AlphaFoldDB" id="A0A0F3UX16"/>
<keyword evidence="4" id="KW-0145">Chemotaxis</keyword>
<evidence type="ECO:0000256" key="11">
    <source>
        <dbReference type="PROSITE-ProRule" id="PRU00284"/>
    </source>
</evidence>
<name>A0A0F3UX16_ECOLX</name>
<dbReference type="InterPro" id="IPR035440">
    <property type="entry name" value="4HB_MCP_dom_sf"/>
</dbReference>
<dbReference type="FunFam" id="1.10.287.950:FF:000001">
    <property type="entry name" value="Methyl-accepting chemotaxis sensory transducer"/>
    <property type="match status" value="1"/>
</dbReference>
<dbReference type="InterPro" id="IPR004089">
    <property type="entry name" value="MCPsignal_dom"/>
</dbReference>
<dbReference type="SMART" id="SM00283">
    <property type="entry name" value="MA"/>
    <property type="match status" value="1"/>
</dbReference>
<dbReference type="InterPro" id="IPR003122">
    <property type="entry name" value="Tar_rcpt_lig-bd"/>
</dbReference>
<dbReference type="InterPro" id="IPR004090">
    <property type="entry name" value="Chemotax_Me-accpt_rcpt"/>
</dbReference>
<evidence type="ECO:0000313" key="18">
    <source>
        <dbReference type="EMBL" id="TJF68539.1"/>
    </source>
</evidence>
<evidence type="ECO:0000256" key="10">
    <source>
        <dbReference type="ARBA" id="ARBA00029447"/>
    </source>
</evidence>
<dbReference type="GO" id="GO:0007165">
    <property type="term" value="P:signal transduction"/>
    <property type="evidence" value="ECO:0007669"/>
    <property type="project" value="UniProtKB-KW"/>
</dbReference>
<keyword evidence="3" id="KW-0488">Methylation</keyword>
<dbReference type="CDD" id="cd19407">
    <property type="entry name" value="Tar_Tsr_sensor"/>
    <property type="match status" value="1"/>
</dbReference>
<dbReference type="Pfam" id="PF00015">
    <property type="entry name" value="MCPsignal"/>
    <property type="match status" value="1"/>
</dbReference>
<proteinExistence type="inferred from homology"/>
<reference evidence="18 21" key="3">
    <citation type="submission" date="2018-12" db="EMBL/GenBank/DDBJ databases">
        <title>Food and Water Safety Consortium.</title>
        <authorList>
            <person name="Tyson S."/>
            <person name="Peterson C.-L."/>
            <person name="Olson A."/>
            <person name="Tyler S."/>
            <person name="Cabral J."/>
            <person name="Lynch T."/>
            <person name="Knox N."/>
            <person name="Van Domselaar G."/>
            <person name="Graham M."/>
        </authorList>
    </citation>
    <scope>NUCLEOTIDE SEQUENCE [LARGE SCALE GENOMIC DNA]</scope>
    <source>
        <strain evidence="18 21">FWSEC0419</strain>
    </source>
</reference>
<gene>
    <name evidence="16" type="primary">tap</name>
    <name evidence="18" type="ORF">C9194_07925</name>
    <name evidence="17" type="ORF">DIV22_07930</name>
    <name evidence="16" type="ORF">E2863_02316</name>
</gene>
<keyword evidence="12" id="KW-0175">Coiled coil</keyword>
<dbReference type="SUPFAM" id="SSF47170">
    <property type="entry name" value="Aspartate receptor, ligand-binding domain"/>
    <property type="match status" value="1"/>
</dbReference>
<evidence type="ECO:0000313" key="16">
    <source>
        <dbReference type="EMBL" id="BBF53810.1"/>
    </source>
</evidence>
<comment type="similarity">
    <text evidence="10">Belongs to the methyl-accepting chemotaxis (MCP) protein family.</text>
</comment>
<evidence type="ECO:0000313" key="21">
    <source>
        <dbReference type="Proteomes" id="UP000305093"/>
    </source>
</evidence>
<dbReference type="InterPro" id="IPR051310">
    <property type="entry name" value="MCP_chemotaxis"/>
</dbReference>
<evidence type="ECO:0000256" key="1">
    <source>
        <dbReference type="ARBA" id="ARBA00004429"/>
    </source>
</evidence>
<dbReference type="EMBL" id="RROO01000011">
    <property type="protein sequence ID" value="TJF68539.1"/>
    <property type="molecule type" value="Genomic_DNA"/>
</dbReference>
<feature type="domain" description="Methyl-accepting transducer" evidence="14">
    <location>
        <begin position="270"/>
        <end position="499"/>
    </location>
</feature>
<dbReference type="Proteomes" id="UP000305093">
    <property type="component" value="Unassembled WGS sequence"/>
</dbReference>
<evidence type="ECO:0000313" key="19">
    <source>
        <dbReference type="Proteomes" id="UP000248865"/>
    </source>
</evidence>
<dbReference type="GO" id="GO:0005886">
    <property type="term" value="C:plasma membrane"/>
    <property type="evidence" value="ECO:0007669"/>
    <property type="project" value="UniProtKB-SubCell"/>
</dbReference>
<dbReference type="Proteomes" id="UP000281900">
    <property type="component" value="Chromosome"/>
</dbReference>
<comment type="subcellular location">
    <subcellularLocation>
        <location evidence="1">Cell inner membrane</location>
        <topology evidence="1">Multi-pass membrane protein</topology>
    </subcellularLocation>
</comment>
<dbReference type="GO" id="GO:0006935">
    <property type="term" value="P:chemotaxis"/>
    <property type="evidence" value="ECO:0007669"/>
    <property type="project" value="UniProtKB-KW"/>
</dbReference>
<feature type="coiled-coil region" evidence="12">
    <location>
        <begin position="470"/>
        <end position="497"/>
    </location>
</feature>
<keyword evidence="5" id="KW-0997">Cell inner membrane</keyword>
<keyword evidence="9 11" id="KW-0807">Transducer</keyword>
<sequence length="534" mass="57685">MFNRIRISTTLFLILILCGILQIGSNGMSFWAFRDDLQRLNQVEQSNQQRAALAQTRAVMLQASTALNKAGTLTALSYPADDIKTLMTTARASLTQSTTLFKSFMAMTAGNEHVRALQKETEKSFARWHNNDLEHQATWLESNQLSDFLTAPVQESQNAFDVNFEAWQLEINHVLEAASAQSQRNYQISALVFISMIIVAAIYISSALWWTRKMIVQPLAIIGSHFDSIAAGNLARPIAVYGRNEITAIFASLKTMQQALRGTVSDVRKGSQEMHIGIAEIVAGNNDLSSRTEQQAASLAQTAASMEQLTATVGQNADNARQASELAKNAATTAQAGGVQVSTMTHTMQEIATSSQKIGDIISVIDGIAFQTNILALNAAVEAARAGEQGRGFAVVAGEVRNLASRSAQAAKEIKGLIEESVNRVQQGSKLVNNAAATMIDIVSSVTRVDDIMGEIASASEEQQRGIEQVAQAVSQMDQVTQQNASLVEEAAVATEQLANQADHLSSRVAVFTLEEHEVARHESAQLQIAPVVS</sequence>
<evidence type="ECO:0000256" key="2">
    <source>
        <dbReference type="ARBA" id="ARBA00022475"/>
    </source>
</evidence>
<evidence type="ECO:0000256" key="7">
    <source>
        <dbReference type="ARBA" id="ARBA00022989"/>
    </source>
</evidence>
<dbReference type="NCBIfam" id="NF007309">
    <property type="entry name" value="PRK09793.1"/>
    <property type="match status" value="1"/>
</dbReference>
<keyword evidence="7 13" id="KW-1133">Transmembrane helix</keyword>
<dbReference type="EMBL" id="QFSS01000026">
    <property type="protein sequence ID" value="PZZ71176.1"/>
    <property type="molecule type" value="Genomic_DNA"/>
</dbReference>
<keyword evidence="6 13" id="KW-0812">Transmembrane</keyword>
<dbReference type="Pfam" id="PF02203">
    <property type="entry name" value="TarH"/>
    <property type="match status" value="1"/>
</dbReference>
<accession>A0A0F3UX16</accession>